<proteinExistence type="predicted"/>
<dbReference type="Proteomes" id="UP001243989">
    <property type="component" value="Unassembled WGS sequence"/>
</dbReference>
<comment type="caution">
    <text evidence="1">The sequence shown here is derived from an EMBL/GenBank/DDBJ whole genome shotgun (WGS) entry which is preliminary data.</text>
</comment>
<feature type="non-terminal residue" evidence="1">
    <location>
        <position position="1"/>
    </location>
</feature>
<sequence length="79" mass="8508">HAALVAISKIPPCDMPDMVSFLTHPENSKIPEQCLGPTLLLGQGPRLLCRGVDGCWTDAFFGSVSHQLAHSWLALPASR</sequence>
<dbReference type="GeneID" id="85468483"/>
<accession>A0AAJ0A0Y0</accession>
<protein>
    <submittedName>
        <fullName evidence="1">Uncharacterized protein</fullName>
    </submittedName>
</protein>
<keyword evidence="2" id="KW-1185">Reference proteome</keyword>
<dbReference type="AlphaFoldDB" id="A0AAJ0A0Y0"/>
<dbReference type="RefSeq" id="XP_060450088.1">
    <property type="nucleotide sequence ID" value="XM_060583621.1"/>
</dbReference>
<reference evidence="1" key="1">
    <citation type="submission" date="2021-06" db="EMBL/GenBank/DDBJ databases">
        <title>Comparative genomics, transcriptomics and evolutionary studies reveal genomic signatures of adaptation to plant cell wall in hemibiotrophic fungi.</title>
        <authorList>
            <consortium name="DOE Joint Genome Institute"/>
            <person name="Baroncelli R."/>
            <person name="Diaz J.F."/>
            <person name="Benocci T."/>
            <person name="Peng M."/>
            <person name="Battaglia E."/>
            <person name="Haridas S."/>
            <person name="Andreopoulos W."/>
            <person name="Labutti K."/>
            <person name="Pangilinan J."/>
            <person name="Floch G.L."/>
            <person name="Makela M.R."/>
            <person name="Henrissat B."/>
            <person name="Grigoriev I.V."/>
            <person name="Crouch J.A."/>
            <person name="De Vries R.P."/>
            <person name="Sukno S.A."/>
            <person name="Thon M.R."/>
        </authorList>
    </citation>
    <scope>NUCLEOTIDE SEQUENCE</scope>
    <source>
        <strain evidence="1">CBS 102054</strain>
    </source>
</reference>
<evidence type="ECO:0000313" key="2">
    <source>
        <dbReference type="Proteomes" id="UP001243989"/>
    </source>
</evidence>
<gene>
    <name evidence="1" type="ORF">BDP81DRAFT_310224</name>
</gene>
<evidence type="ECO:0000313" key="1">
    <source>
        <dbReference type="EMBL" id="KAK1641481.1"/>
    </source>
</evidence>
<organism evidence="1 2">
    <name type="scientific">Colletotrichum phormii</name>
    <dbReference type="NCBI Taxonomy" id="359342"/>
    <lineage>
        <taxon>Eukaryota</taxon>
        <taxon>Fungi</taxon>
        <taxon>Dikarya</taxon>
        <taxon>Ascomycota</taxon>
        <taxon>Pezizomycotina</taxon>
        <taxon>Sordariomycetes</taxon>
        <taxon>Hypocreomycetidae</taxon>
        <taxon>Glomerellales</taxon>
        <taxon>Glomerellaceae</taxon>
        <taxon>Colletotrichum</taxon>
        <taxon>Colletotrichum acutatum species complex</taxon>
    </lineage>
</organism>
<dbReference type="EMBL" id="JAHMHQ010000003">
    <property type="protein sequence ID" value="KAK1641481.1"/>
    <property type="molecule type" value="Genomic_DNA"/>
</dbReference>
<name>A0AAJ0A0Y0_9PEZI</name>